<organism evidence="3 4">
    <name type="scientific">Phenylobacterium terrae</name>
    <dbReference type="NCBI Taxonomy" id="2665495"/>
    <lineage>
        <taxon>Bacteria</taxon>
        <taxon>Pseudomonadati</taxon>
        <taxon>Pseudomonadota</taxon>
        <taxon>Alphaproteobacteria</taxon>
        <taxon>Caulobacterales</taxon>
        <taxon>Caulobacteraceae</taxon>
        <taxon>Phenylobacterium</taxon>
    </lineage>
</organism>
<evidence type="ECO:0000313" key="3">
    <source>
        <dbReference type="EMBL" id="MFD1781900.1"/>
    </source>
</evidence>
<feature type="region of interest" description="Disordered" evidence="1">
    <location>
        <begin position="117"/>
        <end position="146"/>
    </location>
</feature>
<feature type="compositionally biased region" description="Pro residues" evidence="1">
    <location>
        <begin position="128"/>
        <end position="146"/>
    </location>
</feature>
<keyword evidence="2" id="KW-0732">Signal</keyword>
<reference evidence="4" key="1">
    <citation type="journal article" date="2019" name="Int. J. Syst. Evol. Microbiol.">
        <title>The Global Catalogue of Microorganisms (GCM) 10K type strain sequencing project: providing services to taxonomists for standard genome sequencing and annotation.</title>
        <authorList>
            <consortium name="The Broad Institute Genomics Platform"/>
            <consortium name="The Broad Institute Genome Sequencing Center for Infectious Disease"/>
            <person name="Wu L."/>
            <person name="Ma J."/>
        </authorList>
    </citation>
    <scope>NUCLEOTIDE SEQUENCE [LARGE SCALE GENOMIC DNA]</scope>
    <source>
        <strain evidence="4">DFY28</strain>
    </source>
</reference>
<proteinExistence type="predicted"/>
<feature type="signal peptide" evidence="2">
    <location>
        <begin position="1"/>
        <end position="20"/>
    </location>
</feature>
<protein>
    <recommendedName>
        <fullName evidence="5">OmpA-like domain-containing protein</fullName>
    </recommendedName>
</protein>
<evidence type="ECO:0000313" key="4">
    <source>
        <dbReference type="Proteomes" id="UP001597237"/>
    </source>
</evidence>
<evidence type="ECO:0000256" key="1">
    <source>
        <dbReference type="SAM" id="MobiDB-lite"/>
    </source>
</evidence>
<dbReference type="RefSeq" id="WP_377281267.1">
    <property type="nucleotide sequence ID" value="NZ_JBHRSI010000003.1"/>
</dbReference>
<dbReference type="PROSITE" id="PS51257">
    <property type="entry name" value="PROKAR_LIPOPROTEIN"/>
    <property type="match status" value="1"/>
</dbReference>
<sequence length="257" mass="27774">MRARLAIAAFAALSLGAAPAPPAPGQSVAFVGCPVIRDTEPVPCWLAEHEGRLYYLGIQADASAAFYPPQLGHQTLVEGVVTDRRLCGGIVLEPVRASVLKPLAPHCDRVLKAQGHRIEHAERGPGPSTVPPRPRPPAVLPPPPPPYGPKTTTVWFDFDRDHIFLRSAFPLREIATYAKAANARRVTVTGYRGAVGLTDGGVMTEEAAIARVRAEKVAEFIRELGAPAVEVLWDDRPRGGDGLRDWEERRVTVEVAP</sequence>
<dbReference type="Proteomes" id="UP001597237">
    <property type="component" value="Unassembled WGS sequence"/>
</dbReference>
<dbReference type="InterPro" id="IPR036737">
    <property type="entry name" value="OmpA-like_sf"/>
</dbReference>
<feature type="chain" id="PRO_5046361703" description="OmpA-like domain-containing protein" evidence="2">
    <location>
        <begin position="21"/>
        <end position="257"/>
    </location>
</feature>
<keyword evidence="4" id="KW-1185">Reference proteome</keyword>
<dbReference type="SUPFAM" id="SSF103088">
    <property type="entry name" value="OmpA-like"/>
    <property type="match status" value="1"/>
</dbReference>
<evidence type="ECO:0000256" key="2">
    <source>
        <dbReference type="SAM" id="SignalP"/>
    </source>
</evidence>
<comment type="caution">
    <text evidence="3">The sequence shown here is derived from an EMBL/GenBank/DDBJ whole genome shotgun (WGS) entry which is preliminary data.</text>
</comment>
<accession>A0ABW4MYB0</accession>
<evidence type="ECO:0008006" key="5">
    <source>
        <dbReference type="Google" id="ProtNLM"/>
    </source>
</evidence>
<gene>
    <name evidence="3" type="ORF">ACFSC0_00705</name>
</gene>
<dbReference type="EMBL" id="JBHUEY010000001">
    <property type="protein sequence ID" value="MFD1781900.1"/>
    <property type="molecule type" value="Genomic_DNA"/>
</dbReference>
<name>A0ABW4MYB0_9CAUL</name>